<comment type="caution">
    <text evidence="4">The sequence shown here is derived from an EMBL/GenBank/DDBJ whole genome shotgun (WGS) entry which is preliminary data.</text>
</comment>
<gene>
    <name evidence="4" type="ORF">BLA24_07085</name>
</gene>
<dbReference type="Gene3D" id="2.60.120.260">
    <property type="entry name" value="Galactose-binding domain-like"/>
    <property type="match status" value="1"/>
</dbReference>
<feature type="domain" description="Cytosolic endo-beta-N-acetylglucosaminidase TIM barrel" evidence="2">
    <location>
        <begin position="116"/>
        <end position="417"/>
    </location>
</feature>
<dbReference type="OrthoDB" id="1089471at2"/>
<evidence type="ECO:0000313" key="4">
    <source>
        <dbReference type="EMBL" id="PHQ52531.1"/>
    </source>
</evidence>
<dbReference type="Gene3D" id="3.20.20.80">
    <property type="entry name" value="Glycosidases"/>
    <property type="match status" value="1"/>
</dbReference>
<evidence type="ECO:0000259" key="2">
    <source>
        <dbReference type="Pfam" id="PF03644"/>
    </source>
</evidence>
<dbReference type="PANTHER" id="PTHR13246">
    <property type="entry name" value="ENDO BETA N-ACETYLGLUCOSAMINIDASE"/>
    <property type="match status" value="1"/>
</dbReference>
<keyword evidence="1" id="KW-0732">Signal</keyword>
<evidence type="ECO:0000259" key="3">
    <source>
        <dbReference type="Pfam" id="PF21910"/>
    </source>
</evidence>
<organism evidence="4 5">
    <name type="scientific">Streptomyces cinnamoneus</name>
    <name type="common">Streptoverticillium cinnamoneum</name>
    <dbReference type="NCBI Taxonomy" id="53446"/>
    <lineage>
        <taxon>Bacteria</taxon>
        <taxon>Bacillati</taxon>
        <taxon>Actinomycetota</taxon>
        <taxon>Actinomycetes</taxon>
        <taxon>Kitasatosporales</taxon>
        <taxon>Streptomycetaceae</taxon>
        <taxon>Streptomyces</taxon>
        <taxon>Streptomyces cinnamoneus group</taxon>
    </lineage>
</organism>
<dbReference type="PANTHER" id="PTHR13246:SF1">
    <property type="entry name" value="CYTOSOLIC ENDO-BETA-N-ACETYLGLUCOSAMINIDASE"/>
    <property type="match status" value="1"/>
</dbReference>
<feature type="chain" id="PRO_5044381074" evidence="1">
    <location>
        <begin position="28"/>
        <end position="690"/>
    </location>
</feature>
<sequence length="690" mass="73189">MSERPTRRAVLAAGAAGLAAGALPAAAASAGAAEDLQPYASYWFPDGLPSGTPAPGVTWRSLSAWRERDDADLPFNRATVPLAPRFTPPPPNATARPDQARVCALAAFAPTSGNPSQGSASADFYALSHWAYLDELVFWGGSAGEGLVLAPNAPVVDAAHRNGVRVLGTVFLPPAAYGGQLRWTHDLVRQGPDGAFPLADKLVEVARAYGFDGWFLNAETGGGDARLGARMRDFVAYLRARGASGGRALRVTWYDAMTVSGDIAWQNELNERNAPFFRAADGMFLNFGWSRSGLVSSGELARSLGRGPFELWAGIDVEARGWDTPVDWDALVPAGGPHLASYGFYRPEWTWRSLPEGGRAPAAFHARDDRFWSGAALDPACPESGPWRPAAATVVDRSTLIALPFATTFNTGHGLGWYDRGRRVAGDAWNHLGLQDRLPGRRWVVHTAGDRPFVGFDFADAWRGGSSLLVTTQAAGAATVELYAARLPLSEATVVELAHRTDPGSAAVRVEVALALEERPDRFAYLPAGTLPAGGRGWTTATLRLGPLGRAGGTARVLGVRLTAPDGGGVRWRLGELAVHDAVPAAPGRPRAVTVSASTRNADGTAALRLRWDPPAAAGTGRRAPGPVRHYELRQALPGGGFRFLGGTCGHAYYVPALRRTAGEAATRVDVCAVDELYSVSAPASVMFRW</sequence>
<dbReference type="EMBL" id="NHZO01000081">
    <property type="protein sequence ID" value="PHQ52531.1"/>
    <property type="molecule type" value="Genomic_DNA"/>
</dbReference>
<proteinExistence type="predicted"/>
<dbReference type="GO" id="GO:0033925">
    <property type="term" value="F:mannosyl-glycoprotein endo-beta-N-acetylglucosaminidase activity"/>
    <property type="evidence" value="ECO:0007669"/>
    <property type="project" value="InterPro"/>
</dbReference>
<dbReference type="InterPro" id="IPR013783">
    <property type="entry name" value="Ig-like_fold"/>
</dbReference>
<feature type="signal peptide" evidence="1">
    <location>
        <begin position="1"/>
        <end position="27"/>
    </location>
</feature>
<keyword evidence="5" id="KW-1185">Reference proteome</keyword>
<dbReference type="Proteomes" id="UP000222531">
    <property type="component" value="Unassembled WGS sequence"/>
</dbReference>
<dbReference type="RefSeq" id="WP_099198311.1">
    <property type="nucleotide sequence ID" value="NZ_NHZO01000081.1"/>
</dbReference>
<dbReference type="InterPro" id="IPR006311">
    <property type="entry name" value="TAT_signal"/>
</dbReference>
<dbReference type="CDD" id="cd06547">
    <property type="entry name" value="GH85_ENGase"/>
    <property type="match status" value="1"/>
</dbReference>
<dbReference type="Pfam" id="PF21910">
    <property type="entry name" value="GH85_C"/>
    <property type="match status" value="1"/>
</dbReference>
<feature type="domain" description="Endo-beta-N-acetylglucosaminidase D-like D2" evidence="3">
    <location>
        <begin position="628"/>
        <end position="690"/>
    </location>
</feature>
<name>A0A2G1XMX7_STRCJ</name>
<protein>
    <submittedName>
        <fullName evidence="4">Endo-beta-N-acetylglucosaminidase</fullName>
    </submittedName>
</protein>
<evidence type="ECO:0000313" key="5">
    <source>
        <dbReference type="Proteomes" id="UP000222531"/>
    </source>
</evidence>
<accession>A0A2G1XMX7</accession>
<dbReference type="InterPro" id="IPR054110">
    <property type="entry name" value="EndoD-like_D2"/>
</dbReference>
<dbReference type="Gene3D" id="2.60.40.10">
    <property type="entry name" value="Immunoglobulins"/>
    <property type="match status" value="1"/>
</dbReference>
<dbReference type="GO" id="GO:0005975">
    <property type="term" value="P:carbohydrate metabolic process"/>
    <property type="evidence" value="ECO:0007669"/>
    <property type="project" value="UniProtKB-ARBA"/>
</dbReference>
<dbReference type="PROSITE" id="PS51318">
    <property type="entry name" value="TAT"/>
    <property type="match status" value="1"/>
</dbReference>
<dbReference type="AlphaFoldDB" id="A0A2G1XMX7"/>
<dbReference type="GO" id="GO:0005829">
    <property type="term" value="C:cytosol"/>
    <property type="evidence" value="ECO:0007669"/>
    <property type="project" value="UniProtKB-SubCell"/>
</dbReference>
<reference evidence="4 5" key="1">
    <citation type="journal article" date="2017" name="Biochemistry">
        <title>Identification of the Biosynthetic Pathway for the Antibiotic Bicyclomycin.</title>
        <authorList>
            <person name="Patteson J."/>
            <person name="Cai W."/>
            <person name="Johnson R.A."/>
            <person name="Santa Maria K."/>
            <person name="Li B."/>
        </authorList>
    </citation>
    <scope>NUCLEOTIDE SEQUENCE [LARGE SCALE GENOMIC DNA]</scope>
    <source>
        <strain evidence="4 5">ATCC 21532</strain>
    </source>
</reference>
<evidence type="ECO:0000256" key="1">
    <source>
        <dbReference type="SAM" id="SignalP"/>
    </source>
</evidence>
<dbReference type="InterPro" id="IPR005201">
    <property type="entry name" value="TIM_ENGase"/>
</dbReference>
<dbReference type="InterPro" id="IPR032979">
    <property type="entry name" value="ENGase"/>
</dbReference>
<dbReference type="Pfam" id="PF03644">
    <property type="entry name" value="Glyco_hydro_85"/>
    <property type="match status" value="1"/>
</dbReference>